<dbReference type="EMBL" id="WNTK01000002">
    <property type="protein sequence ID" value="KAG9490169.1"/>
    <property type="molecule type" value="Genomic_DNA"/>
</dbReference>
<sequence>MMSMYLILGENLFYFCQFCGLKAPTEVYRLLEIQMHQYLHTYLHLVISFSIRQKMYPWFIYTSTADANVIVCEIMLHTAESADY</sequence>
<dbReference type="AlphaFoldDB" id="A0A8J6FP14"/>
<dbReference type="Proteomes" id="UP000770717">
    <property type="component" value="Unassembled WGS sequence"/>
</dbReference>
<protein>
    <submittedName>
        <fullName evidence="1">Uncharacterized protein</fullName>
    </submittedName>
</protein>
<comment type="caution">
    <text evidence="1">The sequence shown here is derived from an EMBL/GenBank/DDBJ whole genome shotgun (WGS) entry which is preliminary data.</text>
</comment>
<accession>A0A8J6FP14</accession>
<keyword evidence="2" id="KW-1185">Reference proteome</keyword>
<name>A0A8J6FP14_ELECQ</name>
<evidence type="ECO:0000313" key="2">
    <source>
        <dbReference type="Proteomes" id="UP000770717"/>
    </source>
</evidence>
<proteinExistence type="predicted"/>
<evidence type="ECO:0000313" key="1">
    <source>
        <dbReference type="EMBL" id="KAG9490169.1"/>
    </source>
</evidence>
<reference evidence="1" key="1">
    <citation type="thesis" date="2020" institute="ProQuest LLC" country="789 East Eisenhower Parkway, Ann Arbor, MI, USA">
        <title>Comparative Genomics and Chromosome Evolution.</title>
        <authorList>
            <person name="Mudd A.B."/>
        </authorList>
    </citation>
    <scope>NUCLEOTIDE SEQUENCE</scope>
    <source>
        <strain evidence="1">HN-11 Male</strain>
        <tissue evidence="1">Kidney and liver</tissue>
    </source>
</reference>
<gene>
    <name evidence="1" type="ORF">GDO78_005840</name>
</gene>
<organism evidence="1 2">
    <name type="scientific">Eleutherodactylus coqui</name>
    <name type="common">Puerto Rican coqui</name>
    <dbReference type="NCBI Taxonomy" id="57060"/>
    <lineage>
        <taxon>Eukaryota</taxon>
        <taxon>Metazoa</taxon>
        <taxon>Chordata</taxon>
        <taxon>Craniata</taxon>
        <taxon>Vertebrata</taxon>
        <taxon>Euteleostomi</taxon>
        <taxon>Amphibia</taxon>
        <taxon>Batrachia</taxon>
        <taxon>Anura</taxon>
        <taxon>Neobatrachia</taxon>
        <taxon>Hyloidea</taxon>
        <taxon>Eleutherodactylidae</taxon>
        <taxon>Eleutherodactylinae</taxon>
        <taxon>Eleutherodactylus</taxon>
        <taxon>Eleutherodactylus</taxon>
    </lineage>
</organism>